<evidence type="ECO:0000313" key="6">
    <source>
        <dbReference type="EMBL" id="TWD82072.1"/>
    </source>
</evidence>
<dbReference type="GO" id="GO:0016887">
    <property type="term" value="F:ATP hydrolysis activity"/>
    <property type="evidence" value="ECO:0007669"/>
    <property type="project" value="InterPro"/>
</dbReference>
<evidence type="ECO:0000313" key="7">
    <source>
        <dbReference type="Proteomes" id="UP000318380"/>
    </source>
</evidence>
<dbReference type="InterPro" id="IPR011990">
    <property type="entry name" value="TPR-like_helical_dom_sf"/>
</dbReference>
<evidence type="ECO:0000256" key="2">
    <source>
        <dbReference type="ARBA" id="ARBA00023125"/>
    </source>
</evidence>
<dbReference type="PANTHER" id="PTHR47691:SF3">
    <property type="entry name" value="HTH-TYPE TRANSCRIPTIONAL REGULATOR RV0890C-RELATED"/>
    <property type="match status" value="1"/>
</dbReference>
<feature type="repeat" description="TPR" evidence="3">
    <location>
        <begin position="803"/>
        <end position="836"/>
    </location>
</feature>
<feature type="DNA-binding region" description="OmpR/PhoB-type" evidence="4">
    <location>
        <begin position="1"/>
        <end position="89"/>
    </location>
</feature>
<dbReference type="Pfam" id="PF13424">
    <property type="entry name" value="TPR_12"/>
    <property type="match status" value="1"/>
</dbReference>
<dbReference type="EMBL" id="VIVK01000001">
    <property type="protein sequence ID" value="TWD82072.1"/>
    <property type="molecule type" value="Genomic_DNA"/>
</dbReference>
<protein>
    <submittedName>
        <fullName evidence="6">Putative ATPase</fullName>
    </submittedName>
</protein>
<name>A0A561BTD2_9ACTN</name>
<dbReference type="PRINTS" id="PR00364">
    <property type="entry name" value="DISEASERSIST"/>
</dbReference>
<dbReference type="InterPro" id="IPR058852">
    <property type="entry name" value="HTH_77"/>
</dbReference>
<dbReference type="Pfam" id="PF25872">
    <property type="entry name" value="HTH_77"/>
    <property type="match status" value="1"/>
</dbReference>
<evidence type="ECO:0000259" key="5">
    <source>
        <dbReference type="PROSITE" id="PS51755"/>
    </source>
</evidence>
<accession>A0A561BTD2</accession>
<dbReference type="PROSITE" id="PS51755">
    <property type="entry name" value="OMPR_PHOB"/>
    <property type="match status" value="1"/>
</dbReference>
<dbReference type="InterPro" id="IPR027417">
    <property type="entry name" value="P-loop_NTPase"/>
</dbReference>
<dbReference type="PROSITE" id="PS50005">
    <property type="entry name" value="TPR"/>
    <property type="match status" value="1"/>
</dbReference>
<dbReference type="InterPro" id="IPR016032">
    <property type="entry name" value="Sig_transdc_resp-reg_C-effctor"/>
</dbReference>
<dbReference type="SUPFAM" id="SSF52540">
    <property type="entry name" value="P-loop containing nucleoside triphosphate hydrolases"/>
    <property type="match status" value="1"/>
</dbReference>
<keyword evidence="7" id="KW-1185">Reference proteome</keyword>
<dbReference type="InterPro" id="IPR005158">
    <property type="entry name" value="BTAD"/>
</dbReference>
<dbReference type="OrthoDB" id="3755432at2"/>
<dbReference type="GO" id="GO:0000160">
    <property type="term" value="P:phosphorelay signal transduction system"/>
    <property type="evidence" value="ECO:0007669"/>
    <property type="project" value="InterPro"/>
</dbReference>
<dbReference type="Gene3D" id="3.40.50.300">
    <property type="entry name" value="P-loop containing nucleotide triphosphate hydrolases"/>
    <property type="match status" value="1"/>
</dbReference>
<dbReference type="InterPro" id="IPR049945">
    <property type="entry name" value="AAA_22"/>
</dbReference>
<evidence type="ECO:0000256" key="3">
    <source>
        <dbReference type="PROSITE-ProRule" id="PRU00339"/>
    </source>
</evidence>
<feature type="domain" description="OmpR/PhoB-type" evidence="5">
    <location>
        <begin position="1"/>
        <end position="89"/>
    </location>
</feature>
<organism evidence="6 7">
    <name type="scientific">Kribbella amoyensis</name>
    <dbReference type="NCBI Taxonomy" id="996641"/>
    <lineage>
        <taxon>Bacteria</taxon>
        <taxon>Bacillati</taxon>
        <taxon>Actinomycetota</taxon>
        <taxon>Actinomycetes</taxon>
        <taxon>Propionibacteriales</taxon>
        <taxon>Kribbellaceae</taxon>
        <taxon>Kribbella</taxon>
    </lineage>
</organism>
<reference evidence="6 7" key="1">
    <citation type="submission" date="2019-06" db="EMBL/GenBank/DDBJ databases">
        <title>Sequencing the genomes of 1000 actinobacteria strains.</title>
        <authorList>
            <person name="Klenk H.-P."/>
        </authorList>
    </citation>
    <scope>NUCLEOTIDE SEQUENCE [LARGE SCALE GENOMIC DNA]</scope>
    <source>
        <strain evidence="6 7">DSM 24683</strain>
    </source>
</reference>
<sequence>MRFGILGPLEVLADDGEPLSPGSPKQRTLLALLLLADNRPIPAERLIDELWGTDPPATGTATLQVHLSGLRKILGNRLQRTPAGYVLHVKEGELDATEFIRLTTSAGQEPGEVVARLGEGLGLWRGEVLGGAGEAASVVGARERLGELRLEALERRVEAELALGRHRALVSELTALVAAHPLRERLSGQLMLALHQSGRTADANGIYVRFETACRDELGTEPSDRLRALAEGIRRNDPTLDAPGPAALPVPASRFVGRRRELDRIEELLGTCRLLTLTGPGGTGKTRLALQLARDLGTAHYPDGIHLIELAGSSDEASVTGRLAAAVGARELPGEPLATTIAVHLQHARALVVLDNCEHVVDAVAELADYLLNHCGSLRLLVTSREPIAVTGETVVPVGGLELPRADASYEEATRSEAIRLLAARGATARAGFRITPDTYRSAVAVCRQLDGLPLAIELAAARLRMLNLTELEQRLERPLDLLTADNRSLPRRHRALRSTLEWSHDLLDKPERALFARLAVFVDGFPLEAAEYIGTGLDDAPPVLDLVSRLVHRSLLVPDLDGPVTRYRMLETIHEYAVERLAAAGDADSVAELHGKWWQQWVETAPQFGGDDHAFWLARLTSELGNLRAAMDWALDGQAEQALAIATRSWWFWWTTGQMNEGSQWLQRALAVAEPGARAVRGEALRAAAALARNSGDLETARKLGLEALAVQQELGDRRGLAMVWNNLCMTATGQRDLDAALEYAEHSRQEAELVGAERGLAIAANNTATVLRCLGRLDEAAAGFSEALELFSGCEDRRGEAAAVGNLGVIAARQGRVEKAREYYLRSLKLYQELQLEEGELDMVEAWAGLEAADNPEEALRLLRIADRERRRLGAPLFVPDEIDARAEALTTARSALTAPEGGGPVGDEGESLADVVVGLLSGGRFRRS</sequence>
<dbReference type="Pfam" id="PF13401">
    <property type="entry name" value="AAA_22"/>
    <property type="match status" value="1"/>
</dbReference>
<dbReference type="Gene3D" id="1.10.10.10">
    <property type="entry name" value="Winged helix-like DNA-binding domain superfamily/Winged helix DNA-binding domain"/>
    <property type="match status" value="1"/>
</dbReference>
<dbReference type="PANTHER" id="PTHR47691">
    <property type="entry name" value="REGULATOR-RELATED"/>
    <property type="match status" value="1"/>
</dbReference>
<evidence type="ECO:0000256" key="1">
    <source>
        <dbReference type="ARBA" id="ARBA00005820"/>
    </source>
</evidence>
<gene>
    <name evidence="6" type="ORF">FB561_3198</name>
</gene>
<dbReference type="GO" id="GO:0006355">
    <property type="term" value="P:regulation of DNA-templated transcription"/>
    <property type="evidence" value="ECO:0007669"/>
    <property type="project" value="InterPro"/>
</dbReference>
<dbReference type="CDD" id="cd15831">
    <property type="entry name" value="BTAD"/>
    <property type="match status" value="1"/>
</dbReference>
<dbReference type="Proteomes" id="UP000318380">
    <property type="component" value="Unassembled WGS sequence"/>
</dbReference>
<dbReference type="Pfam" id="PF03704">
    <property type="entry name" value="BTAD"/>
    <property type="match status" value="1"/>
</dbReference>
<dbReference type="AlphaFoldDB" id="A0A561BTD2"/>
<dbReference type="InterPro" id="IPR036388">
    <property type="entry name" value="WH-like_DNA-bd_sf"/>
</dbReference>
<comment type="similarity">
    <text evidence="1">Belongs to the AfsR/DnrI/RedD regulatory family.</text>
</comment>
<dbReference type="SMART" id="SM01043">
    <property type="entry name" value="BTAD"/>
    <property type="match status" value="1"/>
</dbReference>
<dbReference type="SMART" id="SM00862">
    <property type="entry name" value="Trans_reg_C"/>
    <property type="match status" value="1"/>
</dbReference>
<dbReference type="InterPro" id="IPR001867">
    <property type="entry name" value="OmpR/PhoB-type_DNA-bd"/>
</dbReference>
<dbReference type="GO" id="GO:0003677">
    <property type="term" value="F:DNA binding"/>
    <property type="evidence" value="ECO:0007669"/>
    <property type="project" value="UniProtKB-UniRule"/>
</dbReference>
<proteinExistence type="inferred from homology"/>
<dbReference type="RefSeq" id="WP_145807394.1">
    <property type="nucleotide sequence ID" value="NZ_VIVK01000001.1"/>
</dbReference>
<keyword evidence="3" id="KW-0802">TPR repeat</keyword>
<dbReference type="SMART" id="SM00028">
    <property type="entry name" value="TPR"/>
    <property type="match status" value="4"/>
</dbReference>
<comment type="caution">
    <text evidence="6">The sequence shown here is derived from an EMBL/GenBank/DDBJ whole genome shotgun (WGS) entry which is preliminary data.</text>
</comment>
<dbReference type="Gene3D" id="1.25.40.10">
    <property type="entry name" value="Tetratricopeptide repeat domain"/>
    <property type="match status" value="2"/>
</dbReference>
<dbReference type="SUPFAM" id="SSF46894">
    <property type="entry name" value="C-terminal effector domain of the bipartite response regulators"/>
    <property type="match status" value="1"/>
</dbReference>
<dbReference type="InterPro" id="IPR019734">
    <property type="entry name" value="TPR_rpt"/>
</dbReference>
<keyword evidence="2 4" id="KW-0238">DNA-binding</keyword>
<evidence type="ECO:0000256" key="4">
    <source>
        <dbReference type="PROSITE-ProRule" id="PRU01091"/>
    </source>
</evidence>
<dbReference type="Pfam" id="PF00486">
    <property type="entry name" value="Trans_reg_C"/>
    <property type="match status" value="1"/>
</dbReference>
<dbReference type="SUPFAM" id="SSF48452">
    <property type="entry name" value="TPR-like"/>
    <property type="match status" value="2"/>
</dbReference>